<organism evidence="10 11">
    <name type="scientific">Fervidicoccus fontis</name>
    <dbReference type="NCBI Taxonomy" id="683846"/>
    <lineage>
        <taxon>Archaea</taxon>
        <taxon>Thermoproteota</taxon>
        <taxon>Thermoprotei</taxon>
        <taxon>Fervidicoccales</taxon>
        <taxon>Fervidicoccaceae</taxon>
        <taxon>Fervidicoccus</taxon>
    </lineage>
</organism>
<feature type="active site" description="Proton donor" evidence="5">
    <location>
        <position position="107"/>
    </location>
</feature>
<keyword evidence="3 4" id="KW-0560">Oxidoreductase</keyword>
<evidence type="ECO:0000256" key="3">
    <source>
        <dbReference type="ARBA" id="ARBA00023002"/>
    </source>
</evidence>
<comment type="similarity">
    <text evidence="1 4 8">Belongs to the Glu/Leu/Phe/Val dehydrogenases family.</text>
</comment>
<evidence type="ECO:0000256" key="4">
    <source>
        <dbReference type="PIRNR" id="PIRNR000185"/>
    </source>
</evidence>
<gene>
    <name evidence="10" type="ORF">IOK49_04300</name>
</gene>
<feature type="binding site" evidence="6">
    <location>
        <position position="191"/>
    </location>
    <ligand>
        <name>NAD(+)</name>
        <dbReference type="ChEBI" id="CHEBI:57540"/>
    </ligand>
</feature>
<feature type="site" description="Important for catalysis" evidence="7">
    <location>
        <position position="147"/>
    </location>
</feature>
<accession>A0A843A8W0</accession>
<dbReference type="PANTHER" id="PTHR11606:SF13">
    <property type="entry name" value="GLUTAMATE DEHYDROGENASE 1, MITOCHONDRIAL"/>
    <property type="match status" value="1"/>
</dbReference>
<dbReference type="GO" id="GO:0006538">
    <property type="term" value="P:L-glutamate catabolic process"/>
    <property type="evidence" value="ECO:0007669"/>
    <property type="project" value="TreeGrafter"/>
</dbReference>
<feature type="binding site" evidence="6">
    <location>
        <position position="353"/>
    </location>
    <ligand>
        <name>substrate</name>
    </ligand>
</feature>
<comment type="subunit">
    <text evidence="2">Homohexamer.</text>
</comment>
<dbReference type="PIRSF" id="PIRSF000185">
    <property type="entry name" value="Glu_DH"/>
    <property type="match status" value="1"/>
</dbReference>
<feature type="binding site" evidence="6">
    <location>
        <position position="95"/>
    </location>
    <ligand>
        <name>substrate</name>
    </ligand>
</feature>
<dbReference type="EMBL" id="JADEZV010000002">
    <property type="protein sequence ID" value="MBE9391293.1"/>
    <property type="molecule type" value="Genomic_DNA"/>
</dbReference>
<feature type="domain" description="Glutamate/phenylalanine/leucine/valine/L-tryptophan dehydrogenase C-terminal" evidence="9">
    <location>
        <begin position="183"/>
        <end position="424"/>
    </location>
</feature>
<dbReference type="InterPro" id="IPR014362">
    <property type="entry name" value="Glu_DH"/>
</dbReference>
<dbReference type="InterPro" id="IPR006096">
    <property type="entry name" value="Glu/Leu/Phe/Val/Trp_DH_C"/>
</dbReference>
<name>A0A843A8W0_9CREN</name>
<dbReference type="Gene3D" id="3.40.50.720">
    <property type="entry name" value="NAD(P)-binding Rossmann-like Domain"/>
    <property type="match status" value="1"/>
</dbReference>
<comment type="caution">
    <text evidence="10">The sequence shown here is derived from an EMBL/GenBank/DDBJ whole genome shotgun (WGS) entry which is preliminary data.</text>
</comment>
<dbReference type="CDD" id="cd01076">
    <property type="entry name" value="NAD_bind_1_Glu_DH"/>
    <property type="match status" value="1"/>
</dbReference>
<dbReference type="Proteomes" id="UP000652307">
    <property type="component" value="Unassembled WGS sequence"/>
</dbReference>
<dbReference type="InterPro" id="IPR046346">
    <property type="entry name" value="Aminoacid_DH-like_N_sf"/>
</dbReference>
<evidence type="ECO:0000256" key="6">
    <source>
        <dbReference type="PIRSR" id="PIRSR000185-2"/>
    </source>
</evidence>
<evidence type="ECO:0000256" key="2">
    <source>
        <dbReference type="ARBA" id="ARBA00011643"/>
    </source>
</evidence>
<dbReference type="Gene3D" id="3.40.50.10860">
    <property type="entry name" value="Leucine Dehydrogenase, chain A, domain 1"/>
    <property type="match status" value="1"/>
</dbReference>
<feature type="binding site" evidence="6">
    <location>
        <position position="222"/>
    </location>
    <ligand>
        <name>NAD(+)</name>
        <dbReference type="ChEBI" id="CHEBI:57540"/>
    </ligand>
</feature>
<evidence type="ECO:0000256" key="8">
    <source>
        <dbReference type="RuleBase" id="RU004417"/>
    </source>
</evidence>
<dbReference type="RefSeq" id="WP_193803702.1">
    <property type="nucleotide sequence ID" value="NZ_JADEZV010000002.1"/>
</dbReference>
<sequence>MVMNLSKYFEWELGVLKEAVNLAGLPSEVFDYLSKPDRIIQVKIPLRLDNGKLVVFEGYRVQHNNALGPYKGGIRYHPEVTLETDMALALGMTLKNSLAGIPYGGGKGAVKVDPSKLSMRELEALSRTYVRGIYKLIGPEEDIPAPDVNTNPQIMAWMVDEYSKLTGRNVPAVFTAKPPELWGNPVRIYSTGYGVAVMAKEAADLWMGGLKGKKVAVHGFGNVGSYAAYWISKFGAKVIAISNVYGSVYDPEGIDVELALKSPEILKDVRNYPRGQKSNDPDTILYTDVDILLPCSLENVITAEKAKNIKAKLIVEGANGPTTPDAEKILYSRKDFVAVIPDILANAGGVIMSYLEWVENLQWYFWDEEETRQKLSSIMSNNFNRTNIYWNKLRERHPERLVTMRDAAFALAVERVYTAMKLRGWI</sequence>
<dbReference type="Pfam" id="PF02812">
    <property type="entry name" value="ELFV_dehydrog_N"/>
    <property type="match status" value="1"/>
</dbReference>
<dbReference type="Pfam" id="PF00208">
    <property type="entry name" value="ELFV_dehydrog"/>
    <property type="match status" value="1"/>
</dbReference>
<dbReference type="SUPFAM" id="SSF51735">
    <property type="entry name" value="NAD(P)-binding Rossmann-fold domains"/>
    <property type="match status" value="1"/>
</dbReference>
<dbReference type="GO" id="GO:0000166">
    <property type="term" value="F:nucleotide binding"/>
    <property type="evidence" value="ECO:0007669"/>
    <property type="project" value="UniProtKB-KW"/>
</dbReference>
<dbReference type="AlphaFoldDB" id="A0A843A8W0"/>
<evidence type="ECO:0000259" key="9">
    <source>
        <dbReference type="SMART" id="SM00839"/>
    </source>
</evidence>
<dbReference type="GO" id="GO:0004352">
    <property type="term" value="F:glutamate dehydrogenase (NAD+) activity"/>
    <property type="evidence" value="ECO:0007669"/>
    <property type="project" value="TreeGrafter"/>
</dbReference>
<dbReference type="InterPro" id="IPR033922">
    <property type="entry name" value="NAD_bind_Glu_DH"/>
</dbReference>
<dbReference type="SMART" id="SM00839">
    <property type="entry name" value="ELFV_dehydrog"/>
    <property type="match status" value="1"/>
</dbReference>
<reference evidence="10" key="1">
    <citation type="submission" date="2020-10" db="EMBL/GenBank/DDBJ databases">
        <title>Fervidococcus fontis strain 3639Fd - the first crenarchaeon capable of growth on lipids.</title>
        <authorList>
            <person name="Kochetkova T.V."/>
            <person name="Elcheninov A.G."/>
            <person name="Toschakov S.V."/>
            <person name="Kublanov I.V."/>
        </authorList>
    </citation>
    <scope>NUCLEOTIDE SEQUENCE</scope>
    <source>
        <strain evidence="10">3639Fd</strain>
    </source>
</reference>
<dbReference type="PANTHER" id="PTHR11606">
    <property type="entry name" value="GLUTAMATE DEHYDROGENASE"/>
    <property type="match status" value="1"/>
</dbReference>
<evidence type="ECO:0000256" key="7">
    <source>
        <dbReference type="PIRSR" id="PIRSR000185-3"/>
    </source>
</evidence>
<dbReference type="InterPro" id="IPR006097">
    <property type="entry name" value="Glu/Leu/Phe/Val/Trp_DH_dimer"/>
</dbReference>
<evidence type="ECO:0000313" key="11">
    <source>
        <dbReference type="Proteomes" id="UP000652307"/>
    </source>
</evidence>
<evidence type="ECO:0000256" key="5">
    <source>
        <dbReference type="PIRSR" id="PIRSR000185-1"/>
    </source>
</evidence>
<protein>
    <recommendedName>
        <fullName evidence="4">Glutamate dehydrogenase</fullName>
    </recommendedName>
</protein>
<dbReference type="SUPFAM" id="SSF53223">
    <property type="entry name" value="Aminoacid dehydrogenase-like, N-terminal domain"/>
    <property type="match status" value="1"/>
</dbReference>
<dbReference type="InterPro" id="IPR036291">
    <property type="entry name" value="NAD(P)-bd_dom_sf"/>
</dbReference>
<proteinExistence type="inferred from homology"/>
<evidence type="ECO:0000256" key="1">
    <source>
        <dbReference type="ARBA" id="ARBA00006382"/>
    </source>
</evidence>
<keyword evidence="6" id="KW-0547">Nucleotide-binding</keyword>
<dbReference type="PRINTS" id="PR00082">
    <property type="entry name" value="GLFDHDRGNASE"/>
</dbReference>
<evidence type="ECO:0000313" key="10">
    <source>
        <dbReference type="EMBL" id="MBE9391293.1"/>
    </source>
</evidence>
<feature type="binding site" evidence="6">
    <location>
        <position position="71"/>
    </location>
    <ligand>
        <name>substrate</name>
    </ligand>
</feature>
<dbReference type="InterPro" id="IPR006095">
    <property type="entry name" value="Glu/Leu/Phe/Val/Trp_DH"/>
</dbReference>
<keyword evidence="6" id="KW-0520">NAD</keyword>